<evidence type="ECO:0000256" key="1">
    <source>
        <dbReference type="ARBA" id="ARBA00004651"/>
    </source>
</evidence>
<dbReference type="InterPro" id="IPR001123">
    <property type="entry name" value="LeuE-type"/>
</dbReference>
<dbReference type="EMBL" id="FWWV01000005">
    <property type="protein sequence ID" value="SMB81076.1"/>
    <property type="molecule type" value="Genomic_DNA"/>
</dbReference>
<sequence length="212" mass="23476">MFALVIKLFFIHLFALASPGPDFFFVARKAITENQRNAVLGIVGIILGLVIWLSASLLGLAILFKLYPPIESAVLLLGGGYLTYLGSLMLRVKQNISVAQISGKSAVRDTSPWANVRQGFLVNLANAKAIIYFSGIFSLLVASLSDYLQIGLIAVMILLESFLYFYIIARIFSQPRVKSFYLNYSRYIDNLSGLVFIGFGLFLIYSALQLII</sequence>
<proteinExistence type="predicted"/>
<keyword evidence="8" id="KW-1185">Reference proteome</keyword>
<dbReference type="AlphaFoldDB" id="A0A1W1UIZ5"/>
<feature type="transmembrane region" description="Helical" evidence="6">
    <location>
        <begin position="6"/>
        <end position="27"/>
    </location>
</feature>
<feature type="transmembrane region" description="Helical" evidence="6">
    <location>
        <begin position="70"/>
        <end position="90"/>
    </location>
</feature>
<feature type="transmembrane region" description="Helical" evidence="6">
    <location>
        <begin position="190"/>
        <end position="211"/>
    </location>
</feature>
<dbReference type="Proteomes" id="UP000192408">
    <property type="component" value="Unassembled WGS sequence"/>
</dbReference>
<dbReference type="GO" id="GO:0005886">
    <property type="term" value="C:plasma membrane"/>
    <property type="evidence" value="ECO:0007669"/>
    <property type="project" value="UniProtKB-SubCell"/>
</dbReference>
<evidence type="ECO:0000256" key="2">
    <source>
        <dbReference type="ARBA" id="ARBA00022475"/>
    </source>
</evidence>
<feature type="transmembrane region" description="Helical" evidence="6">
    <location>
        <begin position="39"/>
        <end position="64"/>
    </location>
</feature>
<gene>
    <name evidence="7" type="ORF">SAMN05660772_01767</name>
</gene>
<evidence type="ECO:0000256" key="4">
    <source>
        <dbReference type="ARBA" id="ARBA00022989"/>
    </source>
</evidence>
<keyword evidence="4 6" id="KW-1133">Transmembrane helix</keyword>
<organism evidence="7 8">
    <name type="scientific">Pasteurella testudinis DSM 23072</name>
    <dbReference type="NCBI Taxonomy" id="1122938"/>
    <lineage>
        <taxon>Bacteria</taxon>
        <taxon>Pseudomonadati</taxon>
        <taxon>Pseudomonadota</taxon>
        <taxon>Gammaproteobacteria</taxon>
        <taxon>Pasteurellales</taxon>
        <taxon>Pasteurellaceae</taxon>
        <taxon>Pasteurella</taxon>
    </lineage>
</organism>
<dbReference type="PANTHER" id="PTHR30086:SF19">
    <property type="entry name" value="THREONINE EFFLUX PROTEIN"/>
    <property type="match status" value="1"/>
</dbReference>
<comment type="subcellular location">
    <subcellularLocation>
        <location evidence="1">Cell membrane</location>
        <topology evidence="1">Multi-pass membrane protein</topology>
    </subcellularLocation>
</comment>
<keyword evidence="3 6" id="KW-0812">Transmembrane</keyword>
<feature type="transmembrane region" description="Helical" evidence="6">
    <location>
        <begin position="120"/>
        <end position="141"/>
    </location>
</feature>
<dbReference type="STRING" id="1122938.SAMN05660772_01767"/>
<evidence type="ECO:0000256" key="3">
    <source>
        <dbReference type="ARBA" id="ARBA00022692"/>
    </source>
</evidence>
<evidence type="ECO:0000256" key="5">
    <source>
        <dbReference type="ARBA" id="ARBA00023136"/>
    </source>
</evidence>
<evidence type="ECO:0000313" key="8">
    <source>
        <dbReference type="Proteomes" id="UP000192408"/>
    </source>
</evidence>
<dbReference type="Pfam" id="PF01810">
    <property type="entry name" value="LysE"/>
    <property type="match status" value="1"/>
</dbReference>
<name>A0A1W1UIZ5_9PAST</name>
<dbReference type="RefSeq" id="WP_084256066.1">
    <property type="nucleotide sequence ID" value="NZ_FWWV01000005.1"/>
</dbReference>
<feature type="transmembrane region" description="Helical" evidence="6">
    <location>
        <begin position="147"/>
        <end position="169"/>
    </location>
</feature>
<evidence type="ECO:0000256" key="6">
    <source>
        <dbReference type="SAM" id="Phobius"/>
    </source>
</evidence>
<keyword evidence="2" id="KW-1003">Cell membrane</keyword>
<dbReference type="GO" id="GO:0015171">
    <property type="term" value="F:amino acid transmembrane transporter activity"/>
    <property type="evidence" value="ECO:0007669"/>
    <property type="project" value="TreeGrafter"/>
</dbReference>
<reference evidence="8" key="1">
    <citation type="submission" date="2017-04" db="EMBL/GenBank/DDBJ databases">
        <authorList>
            <person name="Varghese N."/>
            <person name="Submissions S."/>
        </authorList>
    </citation>
    <scope>NUCLEOTIDE SEQUENCE [LARGE SCALE GENOMIC DNA]</scope>
    <source>
        <strain evidence="8">DSM 23072</strain>
    </source>
</reference>
<accession>A0A1W1UIZ5</accession>
<dbReference type="PANTHER" id="PTHR30086">
    <property type="entry name" value="ARGININE EXPORTER PROTEIN ARGO"/>
    <property type="match status" value="1"/>
</dbReference>
<evidence type="ECO:0000313" key="7">
    <source>
        <dbReference type="EMBL" id="SMB81076.1"/>
    </source>
</evidence>
<keyword evidence="5 6" id="KW-0472">Membrane</keyword>
<protein>
    <submittedName>
        <fullName evidence="7">Resistance to homoserine/threonine (RhtB) family protein</fullName>
    </submittedName>
</protein>